<evidence type="ECO:0000313" key="3">
    <source>
        <dbReference type="Proteomes" id="UP001153069"/>
    </source>
</evidence>
<reference evidence="2" key="1">
    <citation type="submission" date="2020-06" db="EMBL/GenBank/DDBJ databases">
        <authorList>
            <consortium name="Plant Systems Biology data submission"/>
        </authorList>
    </citation>
    <scope>NUCLEOTIDE SEQUENCE</scope>
    <source>
        <strain evidence="2">D6</strain>
    </source>
</reference>
<accession>A0A9N8DX36</accession>
<feature type="compositionally biased region" description="Gly residues" evidence="1">
    <location>
        <begin position="1"/>
        <end position="14"/>
    </location>
</feature>
<feature type="compositionally biased region" description="Polar residues" evidence="1">
    <location>
        <begin position="26"/>
        <end position="41"/>
    </location>
</feature>
<keyword evidence="3" id="KW-1185">Reference proteome</keyword>
<comment type="caution">
    <text evidence="2">The sequence shown here is derived from an EMBL/GenBank/DDBJ whole genome shotgun (WGS) entry which is preliminary data.</text>
</comment>
<protein>
    <submittedName>
        <fullName evidence="2">Uncharacterized protein</fullName>
    </submittedName>
</protein>
<gene>
    <name evidence="2" type="ORF">SEMRO_442_G143780.1</name>
</gene>
<proteinExistence type="predicted"/>
<evidence type="ECO:0000313" key="2">
    <source>
        <dbReference type="EMBL" id="CAB9510558.1"/>
    </source>
</evidence>
<organism evidence="2 3">
    <name type="scientific">Seminavis robusta</name>
    <dbReference type="NCBI Taxonomy" id="568900"/>
    <lineage>
        <taxon>Eukaryota</taxon>
        <taxon>Sar</taxon>
        <taxon>Stramenopiles</taxon>
        <taxon>Ochrophyta</taxon>
        <taxon>Bacillariophyta</taxon>
        <taxon>Bacillariophyceae</taxon>
        <taxon>Bacillariophycidae</taxon>
        <taxon>Naviculales</taxon>
        <taxon>Naviculaceae</taxon>
        <taxon>Seminavis</taxon>
    </lineage>
</organism>
<evidence type="ECO:0000256" key="1">
    <source>
        <dbReference type="SAM" id="MobiDB-lite"/>
    </source>
</evidence>
<feature type="region of interest" description="Disordered" evidence="1">
    <location>
        <begin position="1"/>
        <end position="41"/>
    </location>
</feature>
<name>A0A9N8DX36_9STRA</name>
<dbReference type="Proteomes" id="UP001153069">
    <property type="component" value="Unassembled WGS sequence"/>
</dbReference>
<dbReference type="EMBL" id="CAICTM010000441">
    <property type="protein sequence ID" value="CAB9510558.1"/>
    <property type="molecule type" value="Genomic_DNA"/>
</dbReference>
<sequence>MDTGGGGGTSGQTGGIRERPPGKHSSIANQSAGDGYANATQVRTNEEILTRIMRSTTSSRAHCAGGRTRDSSAAALRGWLETWLARDDETQWKYLQDCCSASKDGNT</sequence>
<dbReference type="AlphaFoldDB" id="A0A9N8DX36"/>